<feature type="region of interest" description="Disordered" evidence="4">
    <location>
        <begin position="976"/>
        <end position="997"/>
    </location>
</feature>
<sequence>TLGLLRSHTHVRNYSSQLSGLIPTGPQSSKLTRRHYYFPNASPYQPWSRSFASDSGEKFEAVVPFMGESVTDGTLATFLKKPGDRVEADEAIAQIETDKVTIDVSSPEAGVLEKYIASEGDTVTPGTIVAIVSKSEAKAPKVEPPKKQAPKPTPSKTSPTEPQLPPKERERRVPMPRLRKRIANRLKDSQNTFAMLTTFNEVDILQDSIYPKPQMEGIAEDYPQQLAPSVGSLLVQDPSSADPAMSSAASSTSSASPNLGSPIRFGSYEFTPHNDSSRSTFSGLQGNMDMTFGSVHCNVNAEGVLRLLEPFAPRSARKSPPPAAGSIMSSSIDLSAGLTDSTNWSPPSTPRSTSSMSVGSNNPIPSEMTSYYCLNCDTRHGLGLSDTSFICSARYSSGEDSVDNVIKEVTWKATRHQFYAANNTGNTRNGGGDHTPRSSKRHNFENSASNNNSDYTIAEEEWAAARAAVLNNTPLPAGTSLGTINAYRSILEKNRERLSNEQATLERRLLAADQSSERRRGSRGSASRSSQGVRKHRSRLSRLSEDDAREITSNLSKSFMTMDTAGMLRPKTVEGATANLAAYLINQRPEGSMAQAHRGALESLAILGDNLVPRKEKPTLQASGSKHRSRDARDEITQSRIDKARRWGAAREEYDSDTSEESQEYDGEMRGAGCLSYKIRETMPPKRFKPTPTDAAKYDGQQEPRSWIDDYLQTVILHKGNQIAAMQCLQLYLKDSARAWLRGLPKGSIKSWDDLVDAFVTNFQATYKRPVGIDELRHCQQKPKESMRAYIGRFTKLLNAAEDVSVDRAIDAFSDGIRRETYIEELGRKKPETITKLMEIANSWADGEDNRTPELPFAEQINAPCYLHAYIDPKDNKKKSSYLLRDCRQFIEMQKLIQQQQQPIPPPPPPQHQRIAAKFRLKQEPDDLPSKSSALDSKEDEHVKKMKKKPADLALEASIVKTSTADGKTIIEENKTPAIAARTPDETSDVYVPPPFL</sequence>
<dbReference type="InterPro" id="IPR011053">
    <property type="entry name" value="Single_hybrid_motif"/>
</dbReference>
<dbReference type="InterPro" id="IPR003016">
    <property type="entry name" value="2-oxoA_DH_lipoyl-BS"/>
</dbReference>
<dbReference type="Gene3D" id="2.40.50.100">
    <property type="match status" value="1"/>
</dbReference>
<dbReference type="Pfam" id="PF03732">
    <property type="entry name" value="Retrotrans_gag"/>
    <property type="match status" value="1"/>
</dbReference>
<comment type="cofactor">
    <cofactor evidence="1">
        <name>(R)-lipoate</name>
        <dbReference type="ChEBI" id="CHEBI:83088"/>
    </cofactor>
</comment>
<evidence type="ECO:0000256" key="3">
    <source>
        <dbReference type="ARBA" id="ARBA00022946"/>
    </source>
</evidence>
<dbReference type="EMBL" id="JAUUTY010000005">
    <property type="protein sequence ID" value="KAK1630486.1"/>
    <property type="molecule type" value="Genomic_DNA"/>
</dbReference>
<dbReference type="Proteomes" id="UP001231189">
    <property type="component" value="Unassembled WGS sequence"/>
</dbReference>
<dbReference type="SUPFAM" id="SSF51230">
    <property type="entry name" value="Single hybrid motif"/>
    <property type="match status" value="1"/>
</dbReference>
<dbReference type="InterPro" id="IPR005162">
    <property type="entry name" value="Retrotrans_gag_dom"/>
</dbReference>
<feature type="region of interest" description="Disordered" evidence="4">
    <location>
        <begin position="509"/>
        <end position="549"/>
    </location>
</feature>
<organism evidence="6 7">
    <name type="scientific">Lolium multiflorum</name>
    <name type="common">Italian ryegrass</name>
    <name type="synonym">Lolium perenne subsp. multiflorum</name>
    <dbReference type="NCBI Taxonomy" id="4521"/>
    <lineage>
        <taxon>Eukaryota</taxon>
        <taxon>Viridiplantae</taxon>
        <taxon>Streptophyta</taxon>
        <taxon>Embryophyta</taxon>
        <taxon>Tracheophyta</taxon>
        <taxon>Spermatophyta</taxon>
        <taxon>Magnoliopsida</taxon>
        <taxon>Liliopsida</taxon>
        <taxon>Poales</taxon>
        <taxon>Poaceae</taxon>
        <taxon>BOP clade</taxon>
        <taxon>Pooideae</taxon>
        <taxon>Poodae</taxon>
        <taxon>Poeae</taxon>
        <taxon>Poeae Chloroplast Group 2 (Poeae type)</taxon>
        <taxon>Loliodinae</taxon>
        <taxon>Loliinae</taxon>
        <taxon>Lolium</taxon>
    </lineage>
</organism>
<feature type="region of interest" description="Disordered" evidence="4">
    <location>
        <begin position="923"/>
        <end position="949"/>
    </location>
</feature>
<dbReference type="Pfam" id="PF00364">
    <property type="entry name" value="Biotin_lipoyl"/>
    <property type="match status" value="1"/>
</dbReference>
<dbReference type="InterPro" id="IPR023213">
    <property type="entry name" value="CAT-like_dom_sf"/>
</dbReference>
<gene>
    <name evidence="6" type="ORF">QYE76_004801</name>
</gene>
<dbReference type="InterPro" id="IPR050537">
    <property type="entry name" value="2-oxoacid_dehydrogenase"/>
</dbReference>
<dbReference type="PROSITE" id="PS00189">
    <property type="entry name" value="LIPOYL"/>
    <property type="match status" value="1"/>
</dbReference>
<dbReference type="InterPro" id="IPR000089">
    <property type="entry name" value="Biotin_lipoyl"/>
</dbReference>
<dbReference type="PANTHER" id="PTHR43416:SF29">
    <property type="entry name" value="DIHYDROLIPOYLLYSINE-RESIDUE SUCCINYLTRANSFERASE"/>
    <property type="match status" value="1"/>
</dbReference>
<reference evidence="6" key="1">
    <citation type="submission" date="2023-07" db="EMBL/GenBank/DDBJ databases">
        <title>A chromosome-level genome assembly of Lolium multiflorum.</title>
        <authorList>
            <person name="Chen Y."/>
            <person name="Copetti D."/>
            <person name="Kolliker R."/>
            <person name="Studer B."/>
        </authorList>
    </citation>
    <scope>NUCLEOTIDE SEQUENCE</scope>
    <source>
        <strain evidence="6">02402/16</strain>
        <tissue evidence="6">Leaf</tissue>
    </source>
</reference>
<dbReference type="GO" id="GO:0006099">
    <property type="term" value="P:tricarboxylic acid cycle"/>
    <property type="evidence" value="ECO:0007669"/>
    <property type="project" value="TreeGrafter"/>
</dbReference>
<feature type="compositionally biased region" description="Low complexity" evidence="4">
    <location>
        <begin position="523"/>
        <end position="532"/>
    </location>
</feature>
<keyword evidence="7" id="KW-1185">Reference proteome</keyword>
<feature type="compositionally biased region" description="Low complexity" evidence="4">
    <location>
        <begin position="238"/>
        <end position="260"/>
    </location>
</feature>
<feature type="domain" description="Lipoyl-binding" evidence="5">
    <location>
        <begin position="58"/>
        <end position="133"/>
    </location>
</feature>
<dbReference type="Gene3D" id="3.30.559.10">
    <property type="entry name" value="Chloramphenicol acetyltransferase-like domain"/>
    <property type="match status" value="1"/>
</dbReference>
<evidence type="ECO:0000256" key="2">
    <source>
        <dbReference type="ARBA" id="ARBA00022823"/>
    </source>
</evidence>
<dbReference type="GO" id="GO:0005739">
    <property type="term" value="C:mitochondrion"/>
    <property type="evidence" value="ECO:0007669"/>
    <property type="project" value="TreeGrafter"/>
</dbReference>
<dbReference type="CDD" id="cd06849">
    <property type="entry name" value="lipoyl_domain"/>
    <property type="match status" value="1"/>
</dbReference>
<feature type="region of interest" description="Disordered" evidence="4">
    <location>
        <begin position="236"/>
        <end position="260"/>
    </location>
</feature>
<proteinExistence type="predicted"/>
<evidence type="ECO:0000256" key="1">
    <source>
        <dbReference type="ARBA" id="ARBA00001938"/>
    </source>
</evidence>
<feature type="compositionally biased region" description="Basic and acidic residues" evidence="4">
    <location>
        <begin position="509"/>
        <end position="519"/>
    </location>
</feature>
<evidence type="ECO:0000313" key="6">
    <source>
        <dbReference type="EMBL" id="KAK1630486.1"/>
    </source>
</evidence>
<evidence type="ECO:0000259" key="5">
    <source>
        <dbReference type="PROSITE" id="PS50968"/>
    </source>
</evidence>
<protein>
    <recommendedName>
        <fullName evidence="5">Lipoyl-binding domain-containing protein</fullName>
    </recommendedName>
</protein>
<feature type="region of interest" description="Disordered" evidence="4">
    <location>
        <begin position="136"/>
        <end position="175"/>
    </location>
</feature>
<name>A0AAD8RRE4_LOLMU</name>
<dbReference type="SUPFAM" id="SSF52777">
    <property type="entry name" value="CoA-dependent acyltransferases"/>
    <property type="match status" value="1"/>
</dbReference>
<keyword evidence="2" id="KW-0450">Lipoyl</keyword>
<dbReference type="PROSITE" id="PS50968">
    <property type="entry name" value="BIOTINYL_LIPOYL"/>
    <property type="match status" value="1"/>
</dbReference>
<dbReference type="GO" id="GO:0004149">
    <property type="term" value="F:dihydrolipoyllysine-residue succinyltransferase activity"/>
    <property type="evidence" value="ECO:0007669"/>
    <property type="project" value="TreeGrafter"/>
</dbReference>
<dbReference type="PANTHER" id="PTHR43416">
    <property type="entry name" value="DIHYDROLIPOYLLYSINE-RESIDUE SUCCINYLTRANSFERASE COMPONENT OF 2-OXOGLUTARATE DEHYDROGENASE COMPLEX, MITOCHONDRIAL-RELATED"/>
    <property type="match status" value="1"/>
</dbReference>
<dbReference type="AlphaFoldDB" id="A0AAD8RRE4"/>
<evidence type="ECO:0000256" key="4">
    <source>
        <dbReference type="SAM" id="MobiDB-lite"/>
    </source>
</evidence>
<keyword evidence="3" id="KW-0809">Transit peptide</keyword>
<feature type="compositionally biased region" description="Low complexity" evidence="4">
    <location>
        <begin position="341"/>
        <end position="360"/>
    </location>
</feature>
<feature type="region of interest" description="Disordered" evidence="4">
    <location>
        <begin position="338"/>
        <end position="360"/>
    </location>
</feature>
<comment type="caution">
    <text evidence="6">The sequence shown here is derived from an EMBL/GenBank/DDBJ whole genome shotgun (WGS) entry which is preliminary data.</text>
</comment>
<feature type="region of interest" description="Disordered" evidence="4">
    <location>
        <begin position="615"/>
        <end position="667"/>
    </location>
</feature>
<feature type="compositionally biased region" description="Acidic residues" evidence="4">
    <location>
        <begin position="654"/>
        <end position="666"/>
    </location>
</feature>
<accession>A0AAD8RRE4</accession>
<evidence type="ECO:0000313" key="7">
    <source>
        <dbReference type="Proteomes" id="UP001231189"/>
    </source>
</evidence>
<feature type="non-terminal residue" evidence="6">
    <location>
        <position position="997"/>
    </location>
</feature>
<feature type="compositionally biased region" description="Basic and acidic residues" evidence="4">
    <location>
        <begin position="136"/>
        <end position="146"/>
    </location>
</feature>
<feature type="region of interest" description="Disordered" evidence="4">
    <location>
        <begin position="422"/>
        <end position="452"/>
    </location>
</feature>
<feature type="compositionally biased region" description="Basic and acidic residues" evidence="4">
    <location>
        <begin position="631"/>
        <end position="653"/>
    </location>
</feature>